<sequence>MKIRLTLMTLSLLVVVFSCQKDTFKTNIKAPELPSIAYDYAPKWGGMLSQMEGQDIGITNEGATLGRVLFYDKILSIDNTVSCGSCHHQANAFSDNTKESLGINSQKTTRNAPAISNLYDDNLLFWDGRSTSIKDLVLRPIRNHKEMGMEDMNFLVAKVKAAPYYSDLFAKAFGNADVTSDRIAEALSQYLKSMVGCNSDMDKSVATGEPLSPQAQMGRDIFFGKGTCYNCHSGPDFNSRGGFKIDPFFPPNGGGFGWAQNIADIGLDKQYSDVGMGVFDPALVGVFKIPSLRNVAMTAPYMHDGRFATLEDVVNHYNSGIQKSPNLDNVFKSWDTGEAIKLGLTDTERSSLVAFLQTLTDEDYMTDQRFSDPFIN</sequence>
<dbReference type="PANTHER" id="PTHR30600">
    <property type="entry name" value="CYTOCHROME C PEROXIDASE-RELATED"/>
    <property type="match status" value="1"/>
</dbReference>
<reference evidence="11 12" key="1">
    <citation type="submission" date="2020-10" db="EMBL/GenBank/DDBJ databases">
        <title>Connecting structure to function with the recovery of over 1000 high-quality activated sludge metagenome-assembled genomes encoding full-length rRNA genes using long-read sequencing.</title>
        <authorList>
            <person name="Singleton C.M."/>
            <person name="Petriglieri F."/>
            <person name="Kristensen J.M."/>
            <person name="Kirkegaard R.H."/>
            <person name="Michaelsen T.Y."/>
            <person name="Andersen M.H."/>
            <person name="Karst S.M."/>
            <person name="Dueholm M.S."/>
            <person name="Nielsen P.H."/>
            <person name="Albertsen M."/>
        </authorList>
    </citation>
    <scope>NUCLEOTIDE SEQUENCE [LARGE SCALE GENOMIC DNA]</scope>
    <source>
        <strain evidence="11">Ribe_18-Q3-R11-54_MAXAC.273</strain>
    </source>
</reference>
<protein>
    <submittedName>
        <fullName evidence="11">Cytochrome-c peroxidase</fullName>
    </submittedName>
</protein>
<evidence type="ECO:0000256" key="2">
    <source>
        <dbReference type="ARBA" id="ARBA00022617"/>
    </source>
</evidence>
<evidence type="ECO:0000256" key="1">
    <source>
        <dbReference type="ARBA" id="ARBA00004418"/>
    </source>
</evidence>
<comment type="subcellular location">
    <subcellularLocation>
        <location evidence="1">Periplasm</location>
    </subcellularLocation>
</comment>
<feature type="chain" id="PRO_5039328788" evidence="9">
    <location>
        <begin position="21"/>
        <end position="376"/>
    </location>
</feature>
<evidence type="ECO:0000256" key="9">
    <source>
        <dbReference type="SAM" id="SignalP"/>
    </source>
</evidence>
<keyword evidence="7 8" id="KW-0408">Iron</keyword>
<feature type="signal peptide" evidence="9">
    <location>
        <begin position="1"/>
        <end position="20"/>
    </location>
</feature>
<feature type="domain" description="Cytochrome c" evidence="10">
    <location>
        <begin position="213"/>
        <end position="360"/>
    </location>
</feature>
<keyword evidence="11" id="KW-0575">Peroxidase</keyword>
<dbReference type="GO" id="GO:0030313">
    <property type="term" value="C:cell envelope"/>
    <property type="evidence" value="ECO:0007669"/>
    <property type="project" value="UniProtKB-SubCell"/>
</dbReference>
<dbReference type="PANTHER" id="PTHR30600:SF10">
    <property type="entry name" value="BLL6722 PROTEIN"/>
    <property type="match status" value="1"/>
</dbReference>
<dbReference type="Gene3D" id="1.10.760.10">
    <property type="entry name" value="Cytochrome c-like domain"/>
    <property type="match status" value="2"/>
</dbReference>
<dbReference type="PROSITE" id="PS51257">
    <property type="entry name" value="PROKAR_LIPOPROTEIN"/>
    <property type="match status" value="1"/>
</dbReference>
<keyword evidence="2 8" id="KW-0349">Heme</keyword>
<proteinExistence type="predicted"/>
<name>A0A9D7XVU0_9BACT</name>
<evidence type="ECO:0000256" key="5">
    <source>
        <dbReference type="ARBA" id="ARBA00022764"/>
    </source>
</evidence>
<dbReference type="Proteomes" id="UP000808337">
    <property type="component" value="Unassembled WGS sequence"/>
</dbReference>
<evidence type="ECO:0000256" key="6">
    <source>
        <dbReference type="ARBA" id="ARBA00023002"/>
    </source>
</evidence>
<evidence type="ECO:0000256" key="3">
    <source>
        <dbReference type="ARBA" id="ARBA00022723"/>
    </source>
</evidence>
<dbReference type="PROSITE" id="PS51007">
    <property type="entry name" value="CYTC"/>
    <property type="match status" value="2"/>
</dbReference>
<evidence type="ECO:0000259" key="10">
    <source>
        <dbReference type="PROSITE" id="PS51007"/>
    </source>
</evidence>
<dbReference type="GO" id="GO:0004130">
    <property type="term" value="F:cytochrome-c peroxidase activity"/>
    <property type="evidence" value="ECO:0007669"/>
    <property type="project" value="TreeGrafter"/>
</dbReference>
<keyword evidence="6" id="KW-0560">Oxidoreductase</keyword>
<accession>A0A9D7XVU0</accession>
<dbReference type="InterPro" id="IPR036909">
    <property type="entry name" value="Cyt_c-like_dom_sf"/>
</dbReference>
<dbReference type="PIRSF" id="PIRSF000294">
    <property type="entry name" value="Cytochrome-c_peroxidase"/>
    <property type="match status" value="1"/>
</dbReference>
<comment type="caution">
    <text evidence="11">The sequence shown here is derived from an EMBL/GenBank/DDBJ whole genome shotgun (WGS) entry which is preliminary data.</text>
</comment>
<keyword evidence="5" id="KW-0574">Periplasm</keyword>
<keyword evidence="3 8" id="KW-0479">Metal-binding</keyword>
<evidence type="ECO:0000313" key="12">
    <source>
        <dbReference type="Proteomes" id="UP000808337"/>
    </source>
</evidence>
<dbReference type="InterPro" id="IPR009056">
    <property type="entry name" value="Cyt_c-like_dom"/>
</dbReference>
<dbReference type="GO" id="GO:0009055">
    <property type="term" value="F:electron transfer activity"/>
    <property type="evidence" value="ECO:0007669"/>
    <property type="project" value="InterPro"/>
</dbReference>
<dbReference type="InterPro" id="IPR004852">
    <property type="entry name" value="Di-haem_cyt_c_peroxidsae"/>
</dbReference>
<organism evidence="11 12">
    <name type="scientific">Candidatus Opimibacter skivensis</name>
    <dbReference type="NCBI Taxonomy" id="2982028"/>
    <lineage>
        <taxon>Bacteria</taxon>
        <taxon>Pseudomonadati</taxon>
        <taxon>Bacteroidota</taxon>
        <taxon>Saprospiria</taxon>
        <taxon>Saprospirales</taxon>
        <taxon>Saprospiraceae</taxon>
        <taxon>Candidatus Opimibacter</taxon>
    </lineage>
</organism>
<dbReference type="AlphaFoldDB" id="A0A9D7XVU0"/>
<evidence type="ECO:0000256" key="7">
    <source>
        <dbReference type="ARBA" id="ARBA00023004"/>
    </source>
</evidence>
<feature type="domain" description="Cytochrome c" evidence="10">
    <location>
        <begin position="61"/>
        <end position="195"/>
    </location>
</feature>
<dbReference type="InterPro" id="IPR026259">
    <property type="entry name" value="MauG/Cytc_peroxidase"/>
</dbReference>
<dbReference type="SUPFAM" id="SSF46626">
    <property type="entry name" value="Cytochrome c"/>
    <property type="match status" value="2"/>
</dbReference>
<evidence type="ECO:0000256" key="8">
    <source>
        <dbReference type="PROSITE-ProRule" id="PRU00433"/>
    </source>
</evidence>
<evidence type="ECO:0000313" key="11">
    <source>
        <dbReference type="EMBL" id="MBK9985017.1"/>
    </source>
</evidence>
<evidence type="ECO:0000256" key="4">
    <source>
        <dbReference type="ARBA" id="ARBA00022729"/>
    </source>
</evidence>
<dbReference type="GO" id="GO:0020037">
    <property type="term" value="F:heme binding"/>
    <property type="evidence" value="ECO:0007669"/>
    <property type="project" value="InterPro"/>
</dbReference>
<dbReference type="Pfam" id="PF03150">
    <property type="entry name" value="CCP_MauG"/>
    <property type="match status" value="1"/>
</dbReference>
<dbReference type="GO" id="GO:0046872">
    <property type="term" value="F:metal ion binding"/>
    <property type="evidence" value="ECO:0007669"/>
    <property type="project" value="UniProtKB-KW"/>
</dbReference>
<dbReference type="EMBL" id="JADKGY010000032">
    <property type="protein sequence ID" value="MBK9985017.1"/>
    <property type="molecule type" value="Genomic_DNA"/>
</dbReference>
<dbReference type="InterPro" id="IPR051395">
    <property type="entry name" value="Cytochrome_c_Peroxidase/MauG"/>
</dbReference>
<keyword evidence="4 9" id="KW-0732">Signal</keyword>
<gene>
    <name evidence="11" type="ORF">IPP15_22090</name>
</gene>